<reference evidence="2" key="1">
    <citation type="submission" date="2023-06" db="EMBL/GenBank/DDBJ databases">
        <authorList>
            <person name="Jiang Y."/>
            <person name="Liu Q."/>
        </authorList>
    </citation>
    <scope>NUCLEOTIDE SEQUENCE</scope>
    <source>
        <strain evidence="2">CGMCC 1.12090</strain>
    </source>
</reference>
<dbReference type="EMBL" id="JAUKVY010000012">
    <property type="protein sequence ID" value="MDO1534070.1"/>
    <property type="molecule type" value="Genomic_DNA"/>
</dbReference>
<proteinExistence type="predicted"/>
<dbReference type="PANTHER" id="PTHR33525">
    <property type="match status" value="1"/>
</dbReference>
<keyword evidence="3" id="KW-1185">Reference proteome</keyword>
<dbReference type="InterPro" id="IPR013976">
    <property type="entry name" value="HDOD"/>
</dbReference>
<dbReference type="Proteomes" id="UP001169027">
    <property type="component" value="Unassembled WGS sequence"/>
</dbReference>
<feature type="domain" description="HDOD" evidence="1">
    <location>
        <begin position="218"/>
        <end position="412"/>
    </location>
</feature>
<dbReference type="InterPro" id="IPR052340">
    <property type="entry name" value="RNase_Y/CdgJ"/>
</dbReference>
<name>A0ABT8S571_9BURK</name>
<gene>
    <name evidence="2" type="ORF">Q2T77_17420</name>
</gene>
<organism evidence="2 3">
    <name type="scientific">Variovorax ginsengisoli</name>
    <dbReference type="NCBI Taxonomy" id="363844"/>
    <lineage>
        <taxon>Bacteria</taxon>
        <taxon>Pseudomonadati</taxon>
        <taxon>Pseudomonadota</taxon>
        <taxon>Betaproteobacteria</taxon>
        <taxon>Burkholderiales</taxon>
        <taxon>Comamonadaceae</taxon>
        <taxon>Variovorax</taxon>
    </lineage>
</organism>
<dbReference type="SUPFAM" id="SSF109604">
    <property type="entry name" value="HD-domain/PDEase-like"/>
    <property type="match status" value="1"/>
</dbReference>
<evidence type="ECO:0000313" key="2">
    <source>
        <dbReference type="EMBL" id="MDO1534070.1"/>
    </source>
</evidence>
<dbReference type="PROSITE" id="PS51833">
    <property type="entry name" value="HDOD"/>
    <property type="match status" value="1"/>
</dbReference>
<dbReference type="Pfam" id="PF08668">
    <property type="entry name" value="HDOD"/>
    <property type="match status" value="1"/>
</dbReference>
<evidence type="ECO:0000259" key="1">
    <source>
        <dbReference type="PROSITE" id="PS51833"/>
    </source>
</evidence>
<dbReference type="RefSeq" id="WP_301811296.1">
    <property type="nucleotide sequence ID" value="NZ_JAUJZH010000012.1"/>
</dbReference>
<dbReference type="Gene3D" id="1.10.3210.10">
    <property type="entry name" value="Hypothetical protein af1432"/>
    <property type="match status" value="1"/>
</dbReference>
<dbReference type="PANTHER" id="PTHR33525:SF4">
    <property type="entry name" value="CYCLIC DI-GMP PHOSPHODIESTERASE CDGJ"/>
    <property type="match status" value="1"/>
</dbReference>
<accession>A0ABT8S571</accession>
<protein>
    <submittedName>
        <fullName evidence="2">HDOD domain-containing protein</fullName>
    </submittedName>
</protein>
<evidence type="ECO:0000313" key="3">
    <source>
        <dbReference type="Proteomes" id="UP001169027"/>
    </source>
</evidence>
<sequence>MANDPETIDPCAALAPKLDTGFITYAVLLDGKKRVRGYRLAWRPASQHGEPSAIDNLKALVSCIARNLNDPKAGWRMGELLILLDVTAEGLLLDEWQTDLPPKNFVLCMGLDELMDEGTRAMLLLLRAKGFGVMLRGAASLPEDPEIRAIVTHVDVVDGHAELVASIQSPSLGAPAFQPIATRMASWQDFGACAARRVDVLVDGRGALSLGAEAGVALQPEAMLIIRLMQVIRRNEDVRVIEAALKHDPVLTYRLLRYINSPGMGIGVEIKSIRHAVAMFGYSPLFRWLALLLATSNKGSSAFMTRKAIKRGRFVELMGQGTLPPDEADSLFVAGMFSLIDKLLGASLEEVLDKVQLSEAIQLAILKREGLYGPFITLAECCEIDASEAAQLAESLFMSSEKVNAANLLAMAWTQNVNLAEMAD</sequence>
<comment type="caution">
    <text evidence="2">The sequence shown here is derived from an EMBL/GenBank/DDBJ whole genome shotgun (WGS) entry which is preliminary data.</text>
</comment>